<evidence type="ECO:0000313" key="2">
    <source>
        <dbReference type="EMBL" id="SEK77210.1"/>
    </source>
</evidence>
<evidence type="ECO:0000313" key="3">
    <source>
        <dbReference type="Proteomes" id="UP000183015"/>
    </source>
</evidence>
<dbReference type="AlphaFoldDB" id="A0A1H7JT61"/>
<gene>
    <name evidence="2" type="ORF">SAMN05414137_103425</name>
</gene>
<dbReference type="Proteomes" id="UP000183015">
    <property type="component" value="Unassembled WGS sequence"/>
</dbReference>
<keyword evidence="1" id="KW-0812">Transmembrane</keyword>
<organism evidence="2 3">
    <name type="scientific">Streptacidiphilus jiangxiensis</name>
    <dbReference type="NCBI Taxonomy" id="235985"/>
    <lineage>
        <taxon>Bacteria</taxon>
        <taxon>Bacillati</taxon>
        <taxon>Actinomycetota</taxon>
        <taxon>Actinomycetes</taxon>
        <taxon>Kitasatosporales</taxon>
        <taxon>Streptomycetaceae</taxon>
        <taxon>Streptacidiphilus</taxon>
    </lineage>
</organism>
<reference evidence="3" key="1">
    <citation type="submission" date="2016-10" db="EMBL/GenBank/DDBJ databases">
        <authorList>
            <person name="Varghese N."/>
        </authorList>
    </citation>
    <scope>NUCLEOTIDE SEQUENCE [LARGE SCALE GENOMIC DNA]</scope>
    <source>
        <strain evidence="3">DSM 45096 / BCRC 16803 / CGMCC 4.1857 / CIP 109030 / JCM 12277 / KCTC 19219 / NBRC 100920 / 33214</strain>
    </source>
</reference>
<dbReference type="OrthoDB" id="4338017at2"/>
<sequence>MVAVAPASLHRPAARSVVRTAPGRLLRLMARTALRGLTGLPLAVAAVPLSLVGQADRAAAWQRAAVARWSPRRAASVPASADADAPQDGVRVGAVRVLAHSVLVALPALAGLVATCVAAFTVYSGYLYFLRPDASPALGHPFAADHRFDGAWGGPTLVGAWLVHSLVALGIQLGAVLVVQALTAVQDRCSRRLLSVGRSVETGGR</sequence>
<feature type="transmembrane region" description="Helical" evidence="1">
    <location>
        <begin position="97"/>
        <end position="123"/>
    </location>
</feature>
<evidence type="ECO:0008006" key="4">
    <source>
        <dbReference type="Google" id="ProtNLM"/>
    </source>
</evidence>
<name>A0A1H7JT61_STRJI</name>
<accession>A0A1H7JT61</accession>
<dbReference type="STRING" id="235985.SAMN05414137_103425"/>
<dbReference type="eggNOG" id="ENOG5032GI9">
    <property type="taxonomic scope" value="Bacteria"/>
</dbReference>
<keyword evidence="3" id="KW-1185">Reference proteome</keyword>
<feature type="transmembrane region" description="Helical" evidence="1">
    <location>
        <begin position="161"/>
        <end position="185"/>
    </location>
</feature>
<keyword evidence="1" id="KW-0472">Membrane</keyword>
<protein>
    <recommendedName>
        <fullName evidence="4">Sensor</fullName>
    </recommendedName>
</protein>
<keyword evidence="1" id="KW-1133">Transmembrane helix</keyword>
<dbReference type="EMBL" id="FOAZ01000003">
    <property type="protein sequence ID" value="SEK77210.1"/>
    <property type="molecule type" value="Genomic_DNA"/>
</dbReference>
<evidence type="ECO:0000256" key="1">
    <source>
        <dbReference type="SAM" id="Phobius"/>
    </source>
</evidence>
<dbReference type="RefSeq" id="WP_042453830.1">
    <property type="nucleotide sequence ID" value="NZ_BBPN01000030.1"/>
</dbReference>
<proteinExistence type="predicted"/>